<name>A0A8H3EYI7_9LECA</name>
<dbReference type="AlphaFoldDB" id="A0A8H3EYI7"/>
<dbReference type="GO" id="GO:0043455">
    <property type="term" value="P:regulation of secondary metabolic process"/>
    <property type="evidence" value="ECO:0007669"/>
    <property type="project" value="UniProtKB-ARBA"/>
</dbReference>
<feature type="compositionally biased region" description="Polar residues" evidence="8">
    <location>
        <begin position="322"/>
        <end position="343"/>
    </location>
</feature>
<dbReference type="Pfam" id="PF11754">
    <property type="entry name" value="Velvet"/>
    <property type="match status" value="2"/>
</dbReference>
<dbReference type="PANTHER" id="PTHR33572">
    <property type="entry name" value="SPORE DEVELOPMENT REGULATOR VOSA"/>
    <property type="match status" value="1"/>
</dbReference>
<evidence type="ECO:0000313" key="10">
    <source>
        <dbReference type="EMBL" id="CAF9914854.1"/>
    </source>
</evidence>
<keyword evidence="11" id="KW-1185">Reference proteome</keyword>
<dbReference type="OrthoDB" id="5384689at2759"/>
<feature type="domain" description="Velvet" evidence="9">
    <location>
        <begin position="23"/>
        <end position="229"/>
    </location>
</feature>
<dbReference type="PROSITE" id="PS51821">
    <property type="entry name" value="VELVET"/>
    <property type="match status" value="1"/>
</dbReference>
<comment type="caution">
    <text evidence="10">The sequence shown here is derived from an EMBL/GenBank/DDBJ whole genome shotgun (WGS) entry which is preliminary data.</text>
</comment>
<feature type="region of interest" description="Disordered" evidence="8">
    <location>
        <begin position="39"/>
        <end position="58"/>
    </location>
</feature>
<dbReference type="GO" id="GO:0005737">
    <property type="term" value="C:cytoplasm"/>
    <property type="evidence" value="ECO:0007669"/>
    <property type="project" value="UniProtKB-SubCell"/>
</dbReference>
<comment type="subcellular location">
    <subcellularLocation>
        <location evidence="2">Cytoplasm</location>
    </subcellularLocation>
    <subcellularLocation>
        <location evidence="1">Nucleus</location>
    </subcellularLocation>
</comment>
<evidence type="ECO:0000256" key="6">
    <source>
        <dbReference type="ARBA" id="ARBA00023242"/>
    </source>
</evidence>
<feature type="compositionally biased region" description="Polar residues" evidence="8">
    <location>
        <begin position="358"/>
        <end position="368"/>
    </location>
</feature>
<gene>
    <name evidence="10" type="primary">VE1</name>
    <name evidence="10" type="ORF">ALECFALPRED_009803</name>
</gene>
<keyword evidence="5" id="KW-0804">Transcription</keyword>
<dbReference type="InterPro" id="IPR037525">
    <property type="entry name" value="Velvet_dom"/>
</dbReference>
<reference evidence="10" key="1">
    <citation type="submission" date="2021-03" db="EMBL/GenBank/DDBJ databases">
        <authorList>
            <person name="Tagirdzhanova G."/>
        </authorList>
    </citation>
    <scope>NUCLEOTIDE SEQUENCE</scope>
</reference>
<evidence type="ECO:0000256" key="4">
    <source>
        <dbReference type="ARBA" id="ARBA00023015"/>
    </source>
</evidence>
<protein>
    <submittedName>
        <fullName evidence="10">Velvet protein</fullName>
    </submittedName>
</protein>
<evidence type="ECO:0000256" key="7">
    <source>
        <dbReference type="ARBA" id="ARBA00038005"/>
    </source>
</evidence>
<accession>A0A8H3EYI7</accession>
<organism evidence="10 11">
    <name type="scientific">Alectoria fallacina</name>
    <dbReference type="NCBI Taxonomy" id="1903189"/>
    <lineage>
        <taxon>Eukaryota</taxon>
        <taxon>Fungi</taxon>
        <taxon>Dikarya</taxon>
        <taxon>Ascomycota</taxon>
        <taxon>Pezizomycotina</taxon>
        <taxon>Lecanoromycetes</taxon>
        <taxon>OSLEUM clade</taxon>
        <taxon>Lecanoromycetidae</taxon>
        <taxon>Lecanorales</taxon>
        <taxon>Lecanorineae</taxon>
        <taxon>Parmeliaceae</taxon>
        <taxon>Alectoria</taxon>
    </lineage>
</organism>
<dbReference type="GO" id="GO:0051176">
    <property type="term" value="P:positive regulation of sulfur metabolic process"/>
    <property type="evidence" value="ECO:0007669"/>
    <property type="project" value="UniProtKB-ARBA"/>
</dbReference>
<dbReference type="Proteomes" id="UP000664203">
    <property type="component" value="Unassembled WGS sequence"/>
</dbReference>
<evidence type="ECO:0000259" key="9">
    <source>
        <dbReference type="PROSITE" id="PS51821"/>
    </source>
</evidence>
<feature type="compositionally biased region" description="Pro residues" evidence="8">
    <location>
        <begin position="347"/>
        <end position="356"/>
    </location>
</feature>
<evidence type="ECO:0000313" key="11">
    <source>
        <dbReference type="Proteomes" id="UP000664203"/>
    </source>
</evidence>
<comment type="similarity">
    <text evidence="7">Belongs to the velvet family. VeA subfamily.</text>
</comment>
<dbReference type="PANTHER" id="PTHR33572:SF14">
    <property type="entry name" value="DEVELOPMENTAL AND SECONDARY METABOLISM REGULATOR VEA"/>
    <property type="match status" value="1"/>
</dbReference>
<proteinExistence type="inferred from homology"/>
<evidence type="ECO:0000256" key="3">
    <source>
        <dbReference type="ARBA" id="ARBA00022490"/>
    </source>
</evidence>
<evidence type="ECO:0000256" key="2">
    <source>
        <dbReference type="ARBA" id="ARBA00004496"/>
    </source>
</evidence>
<evidence type="ECO:0000256" key="5">
    <source>
        <dbReference type="ARBA" id="ARBA00023163"/>
    </source>
</evidence>
<evidence type="ECO:0000256" key="1">
    <source>
        <dbReference type="ARBA" id="ARBA00004123"/>
    </source>
</evidence>
<dbReference type="InterPro" id="IPR021740">
    <property type="entry name" value="Velvet"/>
</dbReference>
<feature type="region of interest" description="Disordered" evidence="8">
    <location>
        <begin position="232"/>
        <end position="368"/>
    </location>
</feature>
<dbReference type="InterPro" id="IPR038491">
    <property type="entry name" value="Velvet_dom_sf"/>
</dbReference>
<keyword evidence="3" id="KW-0963">Cytoplasm</keyword>
<dbReference type="GO" id="GO:0034250">
    <property type="term" value="P:positive regulation of amide metabolic process"/>
    <property type="evidence" value="ECO:0007669"/>
    <property type="project" value="UniProtKB-ARBA"/>
</dbReference>
<feature type="region of interest" description="Disordered" evidence="8">
    <location>
        <begin position="157"/>
        <end position="178"/>
    </location>
</feature>
<feature type="compositionally biased region" description="Polar residues" evidence="8">
    <location>
        <begin position="271"/>
        <end position="284"/>
    </location>
</feature>
<feature type="region of interest" description="Disordered" evidence="8">
    <location>
        <begin position="599"/>
        <end position="636"/>
    </location>
</feature>
<keyword evidence="4" id="KW-0805">Transcription regulation</keyword>
<sequence>MTTAILPVKNETEASINRITKDGRELTYEIKVIQQPERARACGSGAKSSADRRPVDPPPVVELKVFEGERDNRTDVTFSHNANFFLFTTLENARPIAKGRLPVAPPTFPVLTGSPVAGMAYLDRPNPAGYFIFPDLSVRHEGLYRLSFSLFEELKEDKDADVEPPGGSPKSKDKLLSSNPMAPRAHVHFRLEVKSIPFAVYSAKKFPGLSESTPLSRTVAEQGCRVRIRRDVRMRRRDKTNEGYQEYDDDNSYTQSEHYPTPHQAPDRPRSISNGSMDPQTPYSTGRRPSMQDPAGGGYFPPAPYTNSNYQQPPPPPAPAQVQSATSYTSHLNFGGSTTPQYATPTFPLPQQPPTPQSYVGNSPNFQFPASYHARQMSTPQNYNYHPPPPQLPSYAQSPIYSDTTDYRPVTDNRRASAGMPLNHQSLPPHTMGTYVNNHSALQQAYCVQQQQPGSRTTTPINTINGYGLPPTSLPPLKMDHTYQQGAIEPKYEPQSPLNSIQRQIMPSPASSTYTSYATNHPPSADPMSARLGKRGYGKVFSETHMDQPLHSGMRPSVADQGRDREQIETDTGELEDIYSEIAMMKSQNLLVYKRADGSHQTKKCPDPINPSGSAVSSPNPPKHTLTFGNRRRHYR</sequence>
<dbReference type="GO" id="GO:0005634">
    <property type="term" value="C:nucleus"/>
    <property type="evidence" value="ECO:0007669"/>
    <property type="project" value="UniProtKB-SubCell"/>
</dbReference>
<dbReference type="Gene3D" id="2.60.40.3960">
    <property type="entry name" value="Velvet domain"/>
    <property type="match status" value="1"/>
</dbReference>
<dbReference type="EMBL" id="CAJPDR010000077">
    <property type="protein sequence ID" value="CAF9914854.1"/>
    <property type="molecule type" value="Genomic_DNA"/>
</dbReference>
<dbReference type="FunFam" id="2.60.40.3960:FF:000001">
    <property type="entry name" value="Sexual development activator VeA"/>
    <property type="match status" value="1"/>
</dbReference>
<evidence type="ECO:0000256" key="8">
    <source>
        <dbReference type="SAM" id="MobiDB-lite"/>
    </source>
</evidence>
<keyword evidence="6" id="KW-0539">Nucleus</keyword>